<proteinExistence type="predicted"/>
<sequence>MRYHYGLIFLKLVIALSQSPLKVSSLYVPNLHKRTFRDKFNSLGGCLSASTCTNVQTSSPPPSPRAIGRVMSTGSDRNPEARGRSPSLDRSRSRETSPGSSERSSRNDPTIPKVNIGALVSGPATVVGYRGRKSQTARPGVDGKVYKVEPFETFTKQWTHPRAAAVRIEGGPASDQEVFAMGRTAFARVKNVDGHAEVKHYSDNLPPQTTLPERGGPEVLANPQGHFNKVAVSGSDLIRTDITASNWQRAGPQAVLSARLQTP</sequence>
<evidence type="ECO:0000256" key="2">
    <source>
        <dbReference type="SAM" id="SignalP"/>
    </source>
</evidence>
<evidence type="ECO:0000313" key="3">
    <source>
        <dbReference type="EMBL" id="CAF9925512.1"/>
    </source>
</evidence>
<gene>
    <name evidence="3" type="ORF">GOMPHAMPRED_003910</name>
</gene>
<feature type="compositionally biased region" description="Basic and acidic residues" evidence="1">
    <location>
        <begin position="77"/>
        <end position="95"/>
    </location>
</feature>
<keyword evidence="4" id="KW-1185">Reference proteome</keyword>
<evidence type="ECO:0000313" key="4">
    <source>
        <dbReference type="Proteomes" id="UP000664169"/>
    </source>
</evidence>
<dbReference type="Proteomes" id="UP000664169">
    <property type="component" value="Unassembled WGS sequence"/>
</dbReference>
<keyword evidence="2" id="KW-0732">Signal</keyword>
<reference evidence="3" key="1">
    <citation type="submission" date="2021-03" db="EMBL/GenBank/DDBJ databases">
        <authorList>
            <person name="Tagirdzhanova G."/>
        </authorList>
    </citation>
    <scope>NUCLEOTIDE SEQUENCE</scope>
</reference>
<feature type="region of interest" description="Disordered" evidence="1">
    <location>
        <begin position="51"/>
        <end position="117"/>
    </location>
</feature>
<organism evidence="3 4">
    <name type="scientific">Gomphillus americanus</name>
    <dbReference type="NCBI Taxonomy" id="1940652"/>
    <lineage>
        <taxon>Eukaryota</taxon>
        <taxon>Fungi</taxon>
        <taxon>Dikarya</taxon>
        <taxon>Ascomycota</taxon>
        <taxon>Pezizomycotina</taxon>
        <taxon>Lecanoromycetes</taxon>
        <taxon>OSLEUM clade</taxon>
        <taxon>Ostropomycetidae</taxon>
        <taxon>Ostropales</taxon>
        <taxon>Graphidaceae</taxon>
        <taxon>Gomphilloideae</taxon>
        <taxon>Gomphillus</taxon>
    </lineage>
</organism>
<feature type="signal peptide" evidence="2">
    <location>
        <begin position="1"/>
        <end position="25"/>
    </location>
</feature>
<name>A0A8H3FHZ4_9LECA</name>
<evidence type="ECO:0000256" key="1">
    <source>
        <dbReference type="SAM" id="MobiDB-lite"/>
    </source>
</evidence>
<comment type="caution">
    <text evidence="3">The sequence shown here is derived from an EMBL/GenBank/DDBJ whole genome shotgun (WGS) entry which is preliminary data.</text>
</comment>
<protein>
    <submittedName>
        <fullName evidence="3">Uncharacterized protein</fullName>
    </submittedName>
</protein>
<accession>A0A8H3FHZ4</accession>
<dbReference type="EMBL" id="CAJPDQ010000023">
    <property type="protein sequence ID" value="CAF9925512.1"/>
    <property type="molecule type" value="Genomic_DNA"/>
</dbReference>
<dbReference type="AlphaFoldDB" id="A0A8H3FHZ4"/>
<feature type="chain" id="PRO_5034954185" evidence="2">
    <location>
        <begin position="26"/>
        <end position="263"/>
    </location>
</feature>